<proteinExistence type="predicted"/>
<feature type="signal peptide" evidence="1">
    <location>
        <begin position="1"/>
        <end position="23"/>
    </location>
</feature>
<dbReference type="PROSITE" id="PS51257">
    <property type="entry name" value="PROKAR_LIPOPROTEIN"/>
    <property type="match status" value="1"/>
</dbReference>
<protein>
    <submittedName>
        <fullName evidence="2">Uncharacterized protein</fullName>
    </submittedName>
</protein>
<keyword evidence="3" id="KW-1185">Reference proteome</keyword>
<accession>A0A285UKE8</accession>
<gene>
    <name evidence="2" type="ORF">SAMN05878391_1611</name>
</gene>
<sequence length="125" mass="13599">MGGHPIKYFLLSASLLVFLSACGESGVSNGEEQPVEVLESAGVEEPEYGDIFVIETEDSDITVYAYVETGTEWTVDEDGDALNVHFEEPGAGEELMLHSIDVDVNLDAYTLNFYINGESVDAENI</sequence>
<feature type="chain" id="PRO_5038359727" evidence="1">
    <location>
        <begin position="24"/>
        <end position="125"/>
    </location>
</feature>
<dbReference type="EMBL" id="OBQF01000003">
    <property type="protein sequence ID" value="SOC42292.1"/>
    <property type="molecule type" value="Genomic_DNA"/>
</dbReference>
<name>A0A285UKE8_9STAP</name>
<keyword evidence="1" id="KW-0732">Signal</keyword>
<evidence type="ECO:0000313" key="3">
    <source>
        <dbReference type="Proteomes" id="UP000219412"/>
    </source>
</evidence>
<dbReference type="AlphaFoldDB" id="A0A285UKE8"/>
<evidence type="ECO:0000313" key="2">
    <source>
        <dbReference type="EMBL" id="SOC42292.1"/>
    </source>
</evidence>
<reference evidence="3" key="1">
    <citation type="submission" date="2017-08" db="EMBL/GenBank/DDBJ databases">
        <authorList>
            <person name="Varghese N."/>
            <person name="Submissions S."/>
        </authorList>
    </citation>
    <scope>NUCLEOTIDE SEQUENCE [LARGE SCALE GENOMIC DNA]</scope>
    <source>
        <strain evidence="3">DSM 23173</strain>
    </source>
</reference>
<evidence type="ECO:0000256" key="1">
    <source>
        <dbReference type="SAM" id="SignalP"/>
    </source>
</evidence>
<dbReference type="Proteomes" id="UP000219412">
    <property type="component" value="Unassembled WGS sequence"/>
</dbReference>
<organism evidence="2 3">
    <name type="scientific">Salinicoccus kekensis</name>
    <dbReference type="NCBI Taxonomy" id="714307"/>
    <lineage>
        <taxon>Bacteria</taxon>
        <taxon>Bacillati</taxon>
        <taxon>Bacillota</taxon>
        <taxon>Bacilli</taxon>
        <taxon>Bacillales</taxon>
        <taxon>Staphylococcaceae</taxon>
        <taxon>Salinicoccus</taxon>
    </lineage>
</organism>